<dbReference type="HOGENOM" id="CLU_019532_2_0_1"/>
<dbReference type="SUPFAM" id="SSF101821">
    <property type="entry name" value="Aminopeptidase/glucanase lid domain"/>
    <property type="match status" value="1"/>
</dbReference>
<dbReference type="Pfam" id="PF02127">
    <property type="entry name" value="Peptidase_M18"/>
    <property type="match status" value="1"/>
</dbReference>
<keyword evidence="7 11" id="KW-0479">Metal-binding</keyword>
<name>B6K341_SCHJY</name>
<evidence type="ECO:0000256" key="9">
    <source>
        <dbReference type="ARBA" id="ARBA00022833"/>
    </source>
</evidence>
<dbReference type="PRINTS" id="PR00932">
    <property type="entry name" value="AMINO1PTASE"/>
</dbReference>
<dbReference type="PANTHER" id="PTHR28570">
    <property type="entry name" value="ASPARTYL AMINOPEPTIDASE"/>
    <property type="match status" value="1"/>
</dbReference>
<organism evidence="12 14">
    <name type="scientific">Schizosaccharomyces japonicus (strain yFS275 / FY16936)</name>
    <name type="common">Fission yeast</name>
    <dbReference type="NCBI Taxonomy" id="402676"/>
    <lineage>
        <taxon>Eukaryota</taxon>
        <taxon>Fungi</taxon>
        <taxon>Dikarya</taxon>
        <taxon>Ascomycota</taxon>
        <taxon>Taphrinomycotina</taxon>
        <taxon>Schizosaccharomycetes</taxon>
        <taxon>Schizosaccharomycetales</taxon>
        <taxon>Schizosaccharomycetaceae</taxon>
        <taxon>Schizosaccharomyces</taxon>
    </lineage>
</organism>
<dbReference type="Proteomes" id="UP000001744">
    <property type="component" value="Unassembled WGS sequence"/>
</dbReference>
<dbReference type="GO" id="GO:0000328">
    <property type="term" value="C:fungal-type vacuole lumen"/>
    <property type="evidence" value="ECO:0007669"/>
    <property type="project" value="EnsemblFungi"/>
</dbReference>
<keyword evidence="5 11" id="KW-0031">Aminopeptidase</keyword>
<keyword evidence="9 11" id="KW-0862">Zinc</keyword>
<evidence type="ECO:0000256" key="2">
    <source>
        <dbReference type="ARBA" id="ARBA00001947"/>
    </source>
</evidence>
<dbReference type="Gene3D" id="2.30.250.10">
    <property type="entry name" value="Aminopeptidase i, Domain 2"/>
    <property type="match status" value="1"/>
</dbReference>
<protein>
    <recommendedName>
        <fullName evidence="4">aspartyl aminopeptidase</fullName>
        <ecNumber evidence="4">3.4.11.21</ecNumber>
    </recommendedName>
</protein>
<proteinExistence type="inferred from homology"/>
<dbReference type="NCBIfam" id="NF002759">
    <property type="entry name" value="PRK02813.1"/>
    <property type="match status" value="1"/>
</dbReference>
<dbReference type="EC" id="3.4.11.21" evidence="4"/>
<dbReference type="InterPro" id="IPR023358">
    <property type="entry name" value="Peptidase_M18_dom2"/>
</dbReference>
<dbReference type="GO" id="GO:0008270">
    <property type="term" value="F:zinc ion binding"/>
    <property type="evidence" value="ECO:0007669"/>
    <property type="project" value="InterPro"/>
</dbReference>
<evidence type="ECO:0000313" key="14">
    <source>
        <dbReference type="Proteomes" id="UP000001744"/>
    </source>
</evidence>
<keyword evidence="14" id="KW-1185">Reference proteome</keyword>
<evidence type="ECO:0000256" key="3">
    <source>
        <dbReference type="ARBA" id="ARBA00008290"/>
    </source>
</evidence>
<dbReference type="GO" id="GO:0006457">
    <property type="term" value="P:protein folding"/>
    <property type="evidence" value="ECO:0007669"/>
    <property type="project" value="EnsemblFungi"/>
</dbReference>
<evidence type="ECO:0000256" key="5">
    <source>
        <dbReference type="ARBA" id="ARBA00022438"/>
    </source>
</evidence>
<dbReference type="AlphaFoldDB" id="B6K341"/>
<dbReference type="GO" id="GO:0000324">
    <property type="term" value="C:fungal-type vacuole"/>
    <property type="evidence" value="ECO:0000318"/>
    <property type="project" value="GO_Central"/>
</dbReference>
<keyword evidence="6 11" id="KW-0645">Protease</keyword>
<dbReference type="OMA" id="GPILKVN"/>
<dbReference type="JaponicusDB" id="SJAG_03022">
    <property type="gene designation" value="ape4"/>
</dbReference>
<gene>
    <name evidence="13" type="primary">ape4</name>
    <name evidence="12" type="ORF">SJAG_03022</name>
</gene>
<comment type="cofactor">
    <cofactor evidence="2">
        <name>Zn(2+)</name>
        <dbReference type="ChEBI" id="CHEBI:29105"/>
    </cofactor>
</comment>
<evidence type="ECO:0000313" key="12">
    <source>
        <dbReference type="EMBL" id="EEB07898.1"/>
    </source>
</evidence>
<evidence type="ECO:0000256" key="1">
    <source>
        <dbReference type="ARBA" id="ARBA00001335"/>
    </source>
</evidence>
<evidence type="ECO:0000256" key="8">
    <source>
        <dbReference type="ARBA" id="ARBA00022801"/>
    </source>
</evidence>
<dbReference type="eggNOG" id="KOG2596">
    <property type="taxonomic scope" value="Eukaryota"/>
</dbReference>
<keyword evidence="10 11" id="KW-0482">Metalloprotease</keyword>
<reference evidence="12 14" key="1">
    <citation type="journal article" date="2011" name="Science">
        <title>Comparative functional genomics of the fission yeasts.</title>
        <authorList>
            <person name="Rhind N."/>
            <person name="Chen Z."/>
            <person name="Yassour M."/>
            <person name="Thompson D.A."/>
            <person name="Haas B.J."/>
            <person name="Habib N."/>
            <person name="Wapinski I."/>
            <person name="Roy S."/>
            <person name="Lin M.F."/>
            <person name="Heiman D.I."/>
            <person name="Young S.K."/>
            <person name="Furuya K."/>
            <person name="Guo Y."/>
            <person name="Pidoux A."/>
            <person name="Chen H.M."/>
            <person name="Robbertse B."/>
            <person name="Goldberg J.M."/>
            <person name="Aoki K."/>
            <person name="Bayne E.H."/>
            <person name="Berlin A.M."/>
            <person name="Desjardins C.A."/>
            <person name="Dobbs E."/>
            <person name="Dukaj L."/>
            <person name="Fan L."/>
            <person name="FitzGerald M.G."/>
            <person name="French C."/>
            <person name="Gujja S."/>
            <person name="Hansen K."/>
            <person name="Keifenheim D."/>
            <person name="Levin J.Z."/>
            <person name="Mosher R.A."/>
            <person name="Mueller C.A."/>
            <person name="Pfiffner J."/>
            <person name="Priest M."/>
            <person name="Russ C."/>
            <person name="Smialowska A."/>
            <person name="Swoboda P."/>
            <person name="Sykes S.M."/>
            <person name="Vaughn M."/>
            <person name="Vengrova S."/>
            <person name="Yoder R."/>
            <person name="Zeng Q."/>
            <person name="Allshire R."/>
            <person name="Baulcombe D."/>
            <person name="Birren B.W."/>
            <person name="Brown W."/>
            <person name="Ekwall K."/>
            <person name="Kellis M."/>
            <person name="Leatherwood J."/>
            <person name="Levin H."/>
            <person name="Margalit H."/>
            <person name="Martienssen R."/>
            <person name="Nieduszynski C.A."/>
            <person name="Spatafora J.W."/>
            <person name="Friedman N."/>
            <person name="Dalgaard J.Z."/>
            <person name="Baumann P."/>
            <person name="Niki H."/>
            <person name="Regev A."/>
            <person name="Nusbaum C."/>
        </authorList>
    </citation>
    <scope>NUCLEOTIDE SEQUENCE [LARGE SCALE GENOMIC DNA]</scope>
    <source>
        <strain evidence="14">yFS275 / FY16936</strain>
    </source>
</reference>
<evidence type="ECO:0000256" key="7">
    <source>
        <dbReference type="ARBA" id="ARBA00022723"/>
    </source>
</evidence>
<evidence type="ECO:0000256" key="10">
    <source>
        <dbReference type="ARBA" id="ARBA00023049"/>
    </source>
</evidence>
<keyword evidence="8 11" id="KW-0378">Hydrolase</keyword>
<dbReference type="CDD" id="cd05658">
    <property type="entry name" value="M18_DAP"/>
    <property type="match status" value="1"/>
</dbReference>
<dbReference type="InterPro" id="IPR001948">
    <property type="entry name" value="Peptidase_M18"/>
</dbReference>
<comment type="catalytic activity">
    <reaction evidence="1">
        <text>Release of an N-terminal aspartate or glutamate from a peptide, with a preference for aspartate.</text>
        <dbReference type="EC" id="3.4.11.21"/>
    </reaction>
</comment>
<evidence type="ECO:0000256" key="11">
    <source>
        <dbReference type="RuleBase" id="RU004386"/>
    </source>
</evidence>
<dbReference type="OrthoDB" id="9880441at2759"/>
<evidence type="ECO:0000256" key="6">
    <source>
        <dbReference type="ARBA" id="ARBA00022670"/>
    </source>
</evidence>
<accession>B6K341</accession>
<comment type="similarity">
    <text evidence="3 11">Belongs to the peptidase M18 family.</text>
</comment>
<sequence length="468" mass="51606">MILRGQIKPNAKACANSFLQFVNASPTPYHVVDNLIKHYSKHGFQALNELDDWKTVVKPGNSYFVTRNRSSIIAFSVGKHFQPGNGFAIVGTHTDSPTLRLKPKSKKSAAGFLQVGVEKYGGGIWHTWFDRDLSLAGRVLVEEEDGTVKQHLVHIDRPLLRIPTLAIHLDPSANSSFSFNMETEFVPILGLENQLNEAVSAEEEDMHHPALLALLVQELGLGDNQVNRILDFELILGDAEKAKLGGLHEEFVFSPRLDNLGMTFCASQALTHSMSENTEDETSIRMVASFDHEEIGSVSAQGAESNFIQSVLERLSALEMYNPQTFAQAMARSFLVSADMAHAIHPNYMGRYESQNTPKLNEGTVLKINANQRYTTNSAGIVLLKKVAELAKVPVQSFCVRNDSPCGSTIGPKLAAMTGIRTLDLGNPMLSMHSCREMCGTTDFEYAVLLFSKFLSSYSTLSPKIIID</sequence>
<dbReference type="PANTHER" id="PTHR28570:SF3">
    <property type="entry name" value="ASPARTYL AMINOPEPTIDASE"/>
    <property type="match status" value="1"/>
</dbReference>
<evidence type="ECO:0000256" key="4">
    <source>
        <dbReference type="ARBA" id="ARBA00011965"/>
    </source>
</evidence>
<dbReference type="Gene3D" id="3.40.630.10">
    <property type="entry name" value="Zn peptidases"/>
    <property type="match status" value="1"/>
</dbReference>
<dbReference type="GO" id="GO:0006508">
    <property type="term" value="P:proteolysis"/>
    <property type="evidence" value="ECO:0007669"/>
    <property type="project" value="UniProtKB-KW"/>
</dbReference>
<dbReference type="FunFam" id="2.30.250.10:FF:000001">
    <property type="entry name" value="Aspartyl aminopeptidase 1"/>
    <property type="match status" value="1"/>
</dbReference>
<evidence type="ECO:0000313" key="13">
    <source>
        <dbReference type="JaponicusDB" id="SJAG_03022"/>
    </source>
</evidence>
<dbReference type="SUPFAM" id="SSF53187">
    <property type="entry name" value="Zn-dependent exopeptidases"/>
    <property type="match status" value="1"/>
</dbReference>
<dbReference type="VEuPathDB" id="FungiDB:SJAG_03022"/>
<dbReference type="GO" id="GO:0070006">
    <property type="term" value="F:metalloaminopeptidase activity"/>
    <property type="evidence" value="ECO:0007669"/>
    <property type="project" value="EnsemblFungi"/>
</dbReference>
<dbReference type="EMBL" id="KE651167">
    <property type="protein sequence ID" value="EEB07898.1"/>
    <property type="molecule type" value="Genomic_DNA"/>
</dbReference>
<dbReference type="RefSeq" id="XP_002174191.1">
    <property type="nucleotide sequence ID" value="XM_002174155.2"/>
</dbReference>
<dbReference type="GeneID" id="7048939"/>
<dbReference type="STRING" id="402676.B6K341"/>